<gene>
    <name evidence="1" type="ORF">EVAR_83313_1</name>
</gene>
<dbReference type="EMBL" id="BGZK01000424">
    <property type="protein sequence ID" value="GBP42796.1"/>
    <property type="molecule type" value="Genomic_DNA"/>
</dbReference>
<proteinExistence type="predicted"/>
<dbReference type="Proteomes" id="UP000299102">
    <property type="component" value="Unassembled WGS sequence"/>
</dbReference>
<comment type="caution">
    <text evidence="1">The sequence shown here is derived from an EMBL/GenBank/DDBJ whole genome shotgun (WGS) entry which is preliminary data.</text>
</comment>
<accession>A0A4C1VUE3</accession>
<dbReference type="AlphaFoldDB" id="A0A4C1VUE3"/>
<protein>
    <submittedName>
        <fullName evidence="1">Uncharacterized protein</fullName>
    </submittedName>
</protein>
<reference evidence="1 2" key="1">
    <citation type="journal article" date="2019" name="Commun. Biol.">
        <title>The bagworm genome reveals a unique fibroin gene that provides high tensile strength.</title>
        <authorList>
            <person name="Kono N."/>
            <person name="Nakamura H."/>
            <person name="Ohtoshi R."/>
            <person name="Tomita M."/>
            <person name="Numata K."/>
            <person name="Arakawa K."/>
        </authorList>
    </citation>
    <scope>NUCLEOTIDE SEQUENCE [LARGE SCALE GENOMIC DNA]</scope>
</reference>
<sequence length="76" mass="8471">MKQRAAFNLHYPSTASGLQSITVHSIRFGVSEPQVHRNPYDIQPQSVPSARRGGALFAGLEEPLNYLRVCMKLTKC</sequence>
<keyword evidence="2" id="KW-1185">Reference proteome</keyword>
<organism evidence="1 2">
    <name type="scientific">Eumeta variegata</name>
    <name type="common">Bagworm moth</name>
    <name type="synonym">Eumeta japonica</name>
    <dbReference type="NCBI Taxonomy" id="151549"/>
    <lineage>
        <taxon>Eukaryota</taxon>
        <taxon>Metazoa</taxon>
        <taxon>Ecdysozoa</taxon>
        <taxon>Arthropoda</taxon>
        <taxon>Hexapoda</taxon>
        <taxon>Insecta</taxon>
        <taxon>Pterygota</taxon>
        <taxon>Neoptera</taxon>
        <taxon>Endopterygota</taxon>
        <taxon>Lepidoptera</taxon>
        <taxon>Glossata</taxon>
        <taxon>Ditrysia</taxon>
        <taxon>Tineoidea</taxon>
        <taxon>Psychidae</taxon>
        <taxon>Oiketicinae</taxon>
        <taxon>Eumeta</taxon>
    </lineage>
</organism>
<evidence type="ECO:0000313" key="1">
    <source>
        <dbReference type="EMBL" id="GBP42796.1"/>
    </source>
</evidence>
<evidence type="ECO:0000313" key="2">
    <source>
        <dbReference type="Proteomes" id="UP000299102"/>
    </source>
</evidence>
<name>A0A4C1VUE3_EUMVA</name>